<dbReference type="PROSITE" id="PS50994">
    <property type="entry name" value="INTEGRASE"/>
    <property type="match status" value="1"/>
</dbReference>
<proteinExistence type="predicted"/>
<dbReference type="AlphaFoldDB" id="J9BU10"/>
<comment type="function">
    <text evidence="1">Involved in the transposition of the insertion sequence.</text>
</comment>
<sequence length="95" mass="11263">MLKDITYLFYGKGKKAYLSSIKDSTPREILVYYVSSSLQIDIVYSILDNLKERLGEVTHPETFLYSDQGIQYIHLEFQKRIRDMRVRQSMSYRGN</sequence>
<gene>
    <name evidence="3" type="ORF">IG3_04783</name>
</gene>
<dbReference type="InterPro" id="IPR012337">
    <property type="entry name" value="RNaseH-like_sf"/>
</dbReference>
<dbReference type="PATRIC" id="fig|1053201.3.peg.4879"/>
<dbReference type="GO" id="GO:0015074">
    <property type="term" value="P:DNA integration"/>
    <property type="evidence" value="ECO:0007669"/>
    <property type="project" value="InterPro"/>
</dbReference>
<dbReference type="OrthoDB" id="2357599at2"/>
<dbReference type="EMBL" id="AHDV01000037">
    <property type="protein sequence ID" value="EJV77400.1"/>
    <property type="molecule type" value="Genomic_DNA"/>
</dbReference>
<reference evidence="3 4" key="1">
    <citation type="submission" date="2012-04" db="EMBL/GenBank/DDBJ databases">
        <title>The Genome Sequence of Bacillus cereus HuA2-1.</title>
        <authorList>
            <consortium name="The Broad Institute Genome Sequencing Platform"/>
            <consortium name="The Broad Institute Genome Sequencing Center for Infectious Disease"/>
            <person name="Feldgarden M."/>
            <person name="Van der Auwera G.A."/>
            <person name="Mahillon J."/>
            <person name="Duprez V."/>
            <person name="Timmery S."/>
            <person name="Mattelet C."/>
            <person name="Dierick K."/>
            <person name="Sun M."/>
            <person name="Yu Z."/>
            <person name="Zhu L."/>
            <person name="Hu X."/>
            <person name="Shank E.B."/>
            <person name="Swiecicka I."/>
            <person name="Hansen B.M."/>
            <person name="Andrup L."/>
            <person name="Young S.K."/>
            <person name="Zeng Q."/>
            <person name="Gargeya S."/>
            <person name="Fitzgerald M."/>
            <person name="Haas B."/>
            <person name="Abouelleil A."/>
            <person name="Alvarado L."/>
            <person name="Arachchi H.M."/>
            <person name="Berlin A."/>
            <person name="Chapman S.B."/>
            <person name="Goldberg J."/>
            <person name="Griggs A."/>
            <person name="Gujja S."/>
            <person name="Hansen M."/>
            <person name="Howarth C."/>
            <person name="Imamovic A."/>
            <person name="Larimer J."/>
            <person name="McCowen C."/>
            <person name="Montmayeur A."/>
            <person name="Murphy C."/>
            <person name="Neiman D."/>
            <person name="Pearson M."/>
            <person name="Priest M."/>
            <person name="Roberts A."/>
            <person name="Saif S."/>
            <person name="Shea T."/>
            <person name="Sisk P."/>
            <person name="Sykes S."/>
            <person name="Wortman J."/>
            <person name="Nusbaum C."/>
            <person name="Birren B."/>
        </authorList>
    </citation>
    <scope>NUCLEOTIDE SEQUENCE [LARGE SCALE GENOMIC DNA]</scope>
    <source>
        <strain evidence="3 4">HuA2-1</strain>
    </source>
</reference>
<feature type="domain" description="Integrase catalytic" evidence="2">
    <location>
        <begin position="1"/>
        <end position="95"/>
    </location>
</feature>
<dbReference type="SUPFAM" id="SSF53098">
    <property type="entry name" value="Ribonuclease H-like"/>
    <property type="match status" value="1"/>
</dbReference>
<dbReference type="Gene3D" id="3.30.420.10">
    <property type="entry name" value="Ribonuclease H-like superfamily/Ribonuclease H"/>
    <property type="match status" value="1"/>
</dbReference>
<organism evidence="3 4">
    <name type="scientific">Bacillus cereus HuA2-1</name>
    <dbReference type="NCBI Taxonomy" id="1053201"/>
    <lineage>
        <taxon>Bacteria</taxon>
        <taxon>Bacillati</taxon>
        <taxon>Bacillota</taxon>
        <taxon>Bacilli</taxon>
        <taxon>Bacillales</taxon>
        <taxon>Bacillaceae</taxon>
        <taxon>Bacillus</taxon>
        <taxon>Bacillus cereus group</taxon>
    </lineage>
</organism>
<protein>
    <recommendedName>
        <fullName evidence="2">Integrase catalytic domain-containing protein</fullName>
    </recommendedName>
</protein>
<dbReference type="Pfam" id="PF00665">
    <property type="entry name" value="rve"/>
    <property type="match status" value="1"/>
</dbReference>
<dbReference type="HOGENOM" id="CLU_027402_14_3_9"/>
<dbReference type="InterPro" id="IPR036397">
    <property type="entry name" value="RNaseH_sf"/>
</dbReference>
<evidence type="ECO:0000259" key="2">
    <source>
        <dbReference type="PROSITE" id="PS50994"/>
    </source>
</evidence>
<evidence type="ECO:0000256" key="1">
    <source>
        <dbReference type="ARBA" id="ARBA00002286"/>
    </source>
</evidence>
<dbReference type="Proteomes" id="UP000004136">
    <property type="component" value="Unassembled WGS sequence"/>
</dbReference>
<dbReference type="RefSeq" id="WP_002139057.1">
    <property type="nucleotide sequence ID" value="NZ_JH804673.1"/>
</dbReference>
<dbReference type="InterPro" id="IPR001584">
    <property type="entry name" value="Integrase_cat-core"/>
</dbReference>
<name>J9BU10_BACCE</name>
<comment type="caution">
    <text evidence="3">The sequence shown here is derived from an EMBL/GenBank/DDBJ whole genome shotgun (WGS) entry which is preliminary data.</text>
</comment>
<accession>J9BU10</accession>
<evidence type="ECO:0000313" key="3">
    <source>
        <dbReference type="EMBL" id="EJV77400.1"/>
    </source>
</evidence>
<dbReference type="GO" id="GO:0003676">
    <property type="term" value="F:nucleic acid binding"/>
    <property type="evidence" value="ECO:0007669"/>
    <property type="project" value="InterPro"/>
</dbReference>
<evidence type="ECO:0000313" key="4">
    <source>
        <dbReference type="Proteomes" id="UP000004136"/>
    </source>
</evidence>